<feature type="transmembrane region" description="Helical" evidence="5">
    <location>
        <begin position="21"/>
        <end position="39"/>
    </location>
</feature>
<feature type="transmembrane region" description="Helical" evidence="5">
    <location>
        <begin position="104"/>
        <end position="123"/>
    </location>
</feature>
<dbReference type="EMBL" id="WNWW01000221">
    <property type="protein sequence ID" value="KAF3428300.1"/>
    <property type="molecule type" value="Genomic_DNA"/>
</dbReference>
<dbReference type="SMART" id="SM00679">
    <property type="entry name" value="CTNS"/>
    <property type="match status" value="2"/>
</dbReference>
<gene>
    <name evidence="6" type="ORF">E2986_05324</name>
</gene>
<evidence type="ECO:0000256" key="1">
    <source>
        <dbReference type="ARBA" id="ARBA00004141"/>
    </source>
</evidence>
<dbReference type="Gene3D" id="1.20.1280.290">
    <property type="match status" value="2"/>
</dbReference>
<accession>A0A833SAU5</accession>
<evidence type="ECO:0000256" key="5">
    <source>
        <dbReference type="SAM" id="Phobius"/>
    </source>
</evidence>
<dbReference type="Pfam" id="PF04193">
    <property type="entry name" value="PQ-loop"/>
    <property type="match status" value="2"/>
</dbReference>
<dbReference type="GO" id="GO:0005768">
    <property type="term" value="C:endosome"/>
    <property type="evidence" value="ECO:0007669"/>
    <property type="project" value="TreeGrafter"/>
</dbReference>
<keyword evidence="2 5" id="KW-0812">Transmembrane</keyword>
<evidence type="ECO:0000256" key="4">
    <source>
        <dbReference type="ARBA" id="ARBA00023136"/>
    </source>
</evidence>
<dbReference type="PANTHER" id="PTHR14856">
    <property type="entry name" value="PQ-LOOP REPEAT-CONTAINING PROTEIN 1-LIKE PROTEIN"/>
    <property type="match status" value="1"/>
</dbReference>
<dbReference type="GO" id="GO:0045332">
    <property type="term" value="P:phospholipid translocation"/>
    <property type="evidence" value="ECO:0007669"/>
    <property type="project" value="TreeGrafter"/>
</dbReference>
<dbReference type="InterPro" id="IPR006603">
    <property type="entry name" value="PQ-loop_rpt"/>
</dbReference>
<evidence type="ECO:0000313" key="6">
    <source>
        <dbReference type="EMBL" id="KAF3428300.1"/>
    </source>
</evidence>
<dbReference type="Proteomes" id="UP000655588">
    <property type="component" value="Unassembled WGS sequence"/>
</dbReference>
<dbReference type="FunFam" id="1.20.1280.290:FF:000005">
    <property type="entry name" value="PQ-loop repeat-containing protein 1"/>
    <property type="match status" value="1"/>
</dbReference>
<keyword evidence="4 5" id="KW-0472">Membrane</keyword>
<feature type="transmembrane region" description="Helical" evidence="5">
    <location>
        <begin position="54"/>
        <end position="75"/>
    </location>
</feature>
<feature type="transmembrane region" description="Helical" evidence="5">
    <location>
        <begin position="180"/>
        <end position="201"/>
    </location>
</feature>
<name>A0A833SAU5_9HYME</name>
<evidence type="ECO:0000313" key="7">
    <source>
        <dbReference type="Proteomes" id="UP000655588"/>
    </source>
</evidence>
<proteinExistence type="predicted"/>
<dbReference type="InterPro" id="IPR052241">
    <property type="entry name" value="SLC66/Scramblase_ANY1"/>
</dbReference>
<sequence>MQIKKPITMYNVYEQLTIKDIANWVASGAIIFGGIIPYVPQYREIKKRNSAEGFSLYVCFTLLIANTLRIFFWFVYLHHIKIRFHLLYQLIYNIVFGKHYEIPLLLQSICMIVTMFIMIKLCINVQSRNQVIKARERVFSDFDANFFWKWTDFQSYVDFMLLFATLIGVLTYLLVDVPIFVETIGLLAVLTEAMLGVPQFLRNFFNKSTNGMSIVMVAMWTLGDAFKTCYFVIREAPIQFEVCGTLQVYIYQSITTVHTRVPVRVD</sequence>
<evidence type="ECO:0008006" key="8">
    <source>
        <dbReference type="Google" id="ProtNLM"/>
    </source>
</evidence>
<keyword evidence="7" id="KW-1185">Reference proteome</keyword>
<dbReference type="GO" id="GO:0005829">
    <property type="term" value="C:cytosol"/>
    <property type="evidence" value="ECO:0007669"/>
    <property type="project" value="GOC"/>
</dbReference>
<dbReference type="GO" id="GO:0005802">
    <property type="term" value="C:trans-Golgi network"/>
    <property type="evidence" value="ECO:0007669"/>
    <property type="project" value="TreeGrafter"/>
</dbReference>
<keyword evidence="3 5" id="KW-1133">Transmembrane helix</keyword>
<comment type="caution">
    <text evidence="6">The sequence shown here is derived from an EMBL/GenBank/DDBJ whole genome shotgun (WGS) entry which is preliminary data.</text>
</comment>
<dbReference type="PANTHER" id="PTHR14856:SF9">
    <property type="entry name" value="PQ-LOOP REPEAT-CONTAINING PROTEIN 1"/>
    <property type="match status" value="1"/>
</dbReference>
<protein>
    <recommendedName>
        <fullName evidence="8">PQ-loop repeat-containing protein 1</fullName>
    </recommendedName>
</protein>
<reference evidence="6" key="1">
    <citation type="submission" date="2019-11" db="EMBL/GenBank/DDBJ databases">
        <title>The nuclear and mitochondrial genomes of Frieseomelitta varia - a highly eusocial stingless bee (Meliponini) with a permanently sterile worker caste.</title>
        <authorList>
            <person name="Freitas F.C.P."/>
            <person name="Lourenco A.P."/>
            <person name="Nunes F.M.F."/>
            <person name="Paschoal A.R."/>
            <person name="Abreu F.C.P."/>
            <person name="Barbin F.O."/>
            <person name="Bataglia L."/>
            <person name="Cardoso-Junior C.A.M."/>
            <person name="Cervoni M.S."/>
            <person name="Silva S.R."/>
            <person name="Dalarmi F."/>
            <person name="Del Lama M.A."/>
            <person name="Depintor T.S."/>
            <person name="Ferreira K.M."/>
            <person name="Goria P.S."/>
            <person name="Jaskot M.C."/>
            <person name="Lago D.C."/>
            <person name="Luna-Lucena D."/>
            <person name="Moda L.M."/>
            <person name="Nascimento L."/>
            <person name="Pedrino M."/>
            <person name="Rabico F.O."/>
            <person name="Sanches F.C."/>
            <person name="Santos D.E."/>
            <person name="Santos C.G."/>
            <person name="Vieira J."/>
            <person name="Lopes T.F."/>
            <person name="Barchuk A.R."/>
            <person name="Hartfelder K."/>
            <person name="Simoes Z.L.P."/>
            <person name="Bitondi M.M.G."/>
            <person name="Pinheiro D.G."/>
        </authorList>
    </citation>
    <scope>NUCLEOTIDE SEQUENCE</scope>
    <source>
        <strain evidence="6">USP_RPSP 00005682</strain>
        <tissue evidence="6">Whole individual</tissue>
    </source>
</reference>
<comment type="subcellular location">
    <subcellularLocation>
        <location evidence="1">Membrane</location>
        <topology evidence="1">Multi-pass membrane protein</topology>
    </subcellularLocation>
</comment>
<feature type="transmembrane region" description="Helical" evidence="5">
    <location>
        <begin position="156"/>
        <end position="174"/>
    </location>
</feature>
<dbReference type="AlphaFoldDB" id="A0A833SAU5"/>
<evidence type="ECO:0000256" key="3">
    <source>
        <dbReference type="ARBA" id="ARBA00022989"/>
    </source>
</evidence>
<organism evidence="6 7">
    <name type="scientific">Frieseomelitta varia</name>
    <dbReference type="NCBI Taxonomy" id="561572"/>
    <lineage>
        <taxon>Eukaryota</taxon>
        <taxon>Metazoa</taxon>
        <taxon>Ecdysozoa</taxon>
        <taxon>Arthropoda</taxon>
        <taxon>Hexapoda</taxon>
        <taxon>Insecta</taxon>
        <taxon>Pterygota</taxon>
        <taxon>Neoptera</taxon>
        <taxon>Endopterygota</taxon>
        <taxon>Hymenoptera</taxon>
        <taxon>Apocrita</taxon>
        <taxon>Aculeata</taxon>
        <taxon>Apoidea</taxon>
        <taxon>Anthophila</taxon>
        <taxon>Apidae</taxon>
        <taxon>Frieseomelitta</taxon>
    </lineage>
</organism>
<dbReference type="GO" id="GO:0042147">
    <property type="term" value="P:retrograde transport, endosome to Golgi"/>
    <property type="evidence" value="ECO:0007669"/>
    <property type="project" value="TreeGrafter"/>
</dbReference>
<evidence type="ECO:0000256" key="2">
    <source>
        <dbReference type="ARBA" id="ARBA00022692"/>
    </source>
</evidence>
<dbReference type="GO" id="GO:0016020">
    <property type="term" value="C:membrane"/>
    <property type="evidence" value="ECO:0007669"/>
    <property type="project" value="UniProtKB-SubCell"/>
</dbReference>